<dbReference type="GO" id="GO:0005628">
    <property type="term" value="C:prospore membrane"/>
    <property type="evidence" value="ECO:0007669"/>
    <property type="project" value="TreeGrafter"/>
</dbReference>
<evidence type="ECO:0000256" key="3">
    <source>
        <dbReference type="ARBA" id="ARBA00022989"/>
    </source>
</evidence>
<organism evidence="6 7">
    <name type="scientific">Phyllachora maydis</name>
    <dbReference type="NCBI Taxonomy" id="1825666"/>
    <lineage>
        <taxon>Eukaryota</taxon>
        <taxon>Fungi</taxon>
        <taxon>Dikarya</taxon>
        <taxon>Ascomycota</taxon>
        <taxon>Pezizomycotina</taxon>
        <taxon>Sordariomycetes</taxon>
        <taxon>Sordariomycetidae</taxon>
        <taxon>Phyllachorales</taxon>
        <taxon>Phyllachoraceae</taxon>
        <taxon>Phyllachora</taxon>
    </lineage>
</organism>
<dbReference type="InterPro" id="IPR059112">
    <property type="entry name" value="CysZ/EI24"/>
</dbReference>
<evidence type="ECO:0000313" key="6">
    <source>
        <dbReference type="EMBL" id="KAK2067427.1"/>
    </source>
</evidence>
<feature type="transmembrane region" description="Helical" evidence="5">
    <location>
        <begin position="57"/>
        <end position="77"/>
    </location>
</feature>
<evidence type="ECO:0000256" key="5">
    <source>
        <dbReference type="SAM" id="Phobius"/>
    </source>
</evidence>
<protein>
    <submittedName>
        <fullName evidence="6">Uncharacterized protein</fullName>
    </submittedName>
</protein>
<evidence type="ECO:0000256" key="2">
    <source>
        <dbReference type="ARBA" id="ARBA00022692"/>
    </source>
</evidence>
<comment type="caution">
    <text evidence="6">The sequence shown here is derived from an EMBL/GenBank/DDBJ whole genome shotgun (WGS) entry which is preliminary data.</text>
</comment>
<gene>
    <name evidence="6" type="ORF">P8C59_001168</name>
</gene>
<evidence type="ECO:0000313" key="7">
    <source>
        <dbReference type="Proteomes" id="UP001217918"/>
    </source>
</evidence>
<dbReference type="PANTHER" id="PTHR34292:SF2">
    <property type="entry name" value="OUTER SPORE WALL PROTEIN LDS1"/>
    <property type="match status" value="1"/>
</dbReference>
<dbReference type="PANTHER" id="PTHR34292">
    <property type="entry name" value="OUTER SPORE WALL PROTEIN LDS1"/>
    <property type="match status" value="1"/>
</dbReference>
<evidence type="ECO:0000256" key="1">
    <source>
        <dbReference type="ARBA" id="ARBA00004141"/>
    </source>
</evidence>
<accession>A0AAD9M8Q7</accession>
<reference evidence="6" key="1">
    <citation type="journal article" date="2023" name="Mol. Plant Microbe Interact.">
        <title>Elucidating the Obligate Nature and Biological Capacity of an Invasive Fungal Corn Pathogen.</title>
        <authorList>
            <person name="MacCready J.S."/>
            <person name="Roggenkamp E.M."/>
            <person name="Gdanetz K."/>
            <person name="Chilvers M.I."/>
        </authorList>
    </citation>
    <scope>NUCLEOTIDE SEQUENCE</scope>
    <source>
        <strain evidence="6">PM02</strain>
    </source>
</reference>
<dbReference type="Proteomes" id="UP001217918">
    <property type="component" value="Unassembled WGS sequence"/>
</dbReference>
<dbReference type="Pfam" id="PF07264">
    <property type="entry name" value="EI24"/>
    <property type="match status" value="1"/>
</dbReference>
<keyword evidence="4 5" id="KW-0472">Membrane</keyword>
<evidence type="ECO:0000256" key="4">
    <source>
        <dbReference type="ARBA" id="ARBA00023136"/>
    </source>
</evidence>
<dbReference type="GO" id="GO:0005619">
    <property type="term" value="C:ascospore wall"/>
    <property type="evidence" value="ECO:0007669"/>
    <property type="project" value="TreeGrafter"/>
</dbReference>
<dbReference type="AlphaFoldDB" id="A0AAD9M8Q7"/>
<dbReference type="InterPro" id="IPR052786">
    <property type="entry name" value="Spore_wall_assembly"/>
</dbReference>
<keyword evidence="3 5" id="KW-1133">Transmembrane helix</keyword>
<proteinExistence type="predicted"/>
<keyword evidence="2 5" id="KW-0812">Transmembrane</keyword>
<sequence length="663" mass="75703">MRDALLDTFDATLISKNESGIVGEGRQLQSGGDSVQRLGKILKSPFEKYSPKAFIRYFMYLPLNFIPVAGTVIFIALQGRSRGLSVHDRYFQLKNWSTSQKREWLEKHSGAYSAFGTVATLLEMVPVASILFSFTNAVGAALWAADIEAKETSMTESTAPGLREAAKKAESGPVVLLFSSSLVPDDSFCVFVRTLIYIQRDAPYHLYGGPTPEDIAYTYPPYGYPPPGPTSSNTISSALTSSTVYSSEGSNHRDEQFSIFCNGFLIFEWWLPYFYVQFRLRIFGSVILERSKHRPNLLGHSELRDERQFRRLQPYEQLIWSNYRHWNIKRTVLDSIIPEFGSDNIGLQHLRRLWTFSFYTFVAVGGTSHYVLANWFINLLQFHDFRIDLRQHRKCCGIILSASIFKRHFPDSKPYHDISSRQLGKQHQVNGLAAVFDREWYFSPDNKPFHDVGSQQLGKQHDVNGLAAVFDLKWNFAPNSKPFGDVSSQQLGKQHKVIGLATVFDLKWNFSPNSKPYDDASSQQLGKQHDVNGLAAVFDLKWNFFPKSKPYDDVSSQQLGKQHKVIGLATVFDLKWYFYTGPDNFGDSRNTQHSHFSNSHKRILDIRPISDRELERYEYISGFKPAEQLAQHWNSACGIFIVGVDFTAVPYVEHINTNRLNHQ</sequence>
<comment type="subcellular location">
    <subcellularLocation>
        <location evidence="1">Membrane</location>
        <topology evidence="1">Multi-pass membrane protein</topology>
    </subcellularLocation>
</comment>
<name>A0AAD9M8Q7_9PEZI</name>
<dbReference type="GO" id="GO:0005811">
    <property type="term" value="C:lipid droplet"/>
    <property type="evidence" value="ECO:0007669"/>
    <property type="project" value="TreeGrafter"/>
</dbReference>
<keyword evidence="7" id="KW-1185">Reference proteome</keyword>
<feature type="transmembrane region" description="Helical" evidence="5">
    <location>
        <begin position="356"/>
        <end position="377"/>
    </location>
</feature>
<dbReference type="EMBL" id="JAQQPM010000001">
    <property type="protein sequence ID" value="KAK2067427.1"/>
    <property type="molecule type" value="Genomic_DNA"/>
</dbReference>